<dbReference type="STRING" id="2903.R1DBQ9"/>
<protein>
    <recommendedName>
        <fullName evidence="4">Phospholipid/glycerol acyltransferase domain-containing protein</fullName>
    </recommendedName>
</protein>
<dbReference type="RefSeq" id="XP_005785282.1">
    <property type="nucleotide sequence ID" value="XM_005785225.1"/>
</dbReference>
<feature type="region of interest" description="Disordered" evidence="1">
    <location>
        <begin position="322"/>
        <end position="341"/>
    </location>
</feature>
<evidence type="ECO:0000313" key="2">
    <source>
        <dbReference type="EnsemblProtists" id="EOD32853"/>
    </source>
</evidence>
<dbReference type="GeneID" id="17278125"/>
<name>A0A0D3KAR8_EMIH1</name>
<keyword evidence="3" id="KW-1185">Reference proteome</keyword>
<reference evidence="2" key="2">
    <citation type="submission" date="2024-10" db="UniProtKB">
        <authorList>
            <consortium name="EnsemblProtists"/>
        </authorList>
    </citation>
    <scope>IDENTIFICATION</scope>
</reference>
<dbReference type="KEGG" id="ehx:EMIHUDRAFT_230219"/>
<proteinExistence type="predicted"/>
<dbReference type="PaxDb" id="2903-EOD32853"/>
<sequence length="341" mass="37403">MSDGQFGLERSRSRPAQSIAWPGAAMYACCAAALQRLTALLGWAALALASLWWGLPAPLVCTAIWLLLRPLASAALAAGASEAIPPWLSDPWGLCAHAFCHVHGVRIYDAADAPPRLLLPGVLHFRGAVLMNHRSWGDFAVDPAQAHAVVIARTAAIAATMLSGLLGVCAGRVLAISRSDTPCWAKTAREDLARRCRSHKRYLLYPEGTRRAFDANADEPVPLRVGGLKNVYESGDAALVVITVGKEKIMDERRGRVSFSSRLYRATSEPLHPSDHSTLDSFLSAVDDAWRDAWRRAYQLRHDHLEHEWSEAPLRREVRTAPSESLTRCHSSEQLRPQPSC</sequence>
<evidence type="ECO:0000313" key="3">
    <source>
        <dbReference type="Proteomes" id="UP000013827"/>
    </source>
</evidence>
<evidence type="ECO:0000256" key="1">
    <source>
        <dbReference type="SAM" id="MobiDB-lite"/>
    </source>
</evidence>
<dbReference type="AlphaFoldDB" id="A0A0D3KAR8"/>
<dbReference type="HOGENOM" id="CLU_884079_0_0_1"/>
<reference evidence="3" key="1">
    <citation type="journal article" date="2013" name="Nature">
        <title>Pan genome of the phytoplankton Emiliania underpins its global distribution.</title>
        <authorList>
            <person name="Read B.A."/>
            <person name="Kegel J."/>
            <person name="Klute M.J."/>
            <person name="Kuo A."/>
            <person name="Lefebvre S.C."/>
            <person name="Maumus F."/>
            <person name="Mayer C."/>
            <person name="Miller J."/>
            <person name="Monier A."/>
            <person name="Salamov A."/>
            <person name="Young J."/>
            <person name="Aguilar M."/>
            <person name="Claverie J.M."/>
            <person name="Frickenhaus S."/>
            <person name="Gonzalez K."/>
            <person name="Herman E.K."/>
            <person name="Lin Y.C."/>
            <person name="Napier J."/>
            <person name="Ogata H."/>
            <person name="Sarno A.F."/>
            <person name="Shmutz J."/>
            <person name="Schroeder D."/>
            <person name="de Vargas C."/>
            <person name="Verret F."/>
            <person name="von Dassow P."/>
            <person name="Valentin K."/>
            <person name="Van de Peer Y."/>
            <person name="Wheeler G."/>
            <person name="Dacks J.B."/>
            <person name="Delwiche C.F."/>
            <person name="Dyhrman S.T."/>
            <person name="Glockner G."/>
            <person name="John U."/>
            <person name="Richards T."/>
            <person name="Worden A.Z."/>
            <person name="Zhang X."/>
            <person name="Grigoriev I.V."/>
            <person name="Allen A.E."/>
            <person name="Bidle K."/>
            <person name="Borodovsky M."/>
            <person name="Bowler C."/>
            <person name="Brownlee C."/>
            <person name="Cock J.M."/>
            <person name="Elias M."/>
            <person name="Gladyshev V.N."/>
            <person name="Groth M."/>
            <person name="Guda C."/>
            <person name="Hadaegh A."/>
            <person name="Iglesias-Rodriguez M.D."/>
            <person name="Jenkins J."/>
            <person name="Jones B.M."/>
            <person name="Lawson T."/>
            <person name="Leese F."/>
            <person name="Lindquist E."/>
            <person name="Lobanov A."/>
            <person name="Lomsadze A."/>
            <person name="Malik S.B."/>
            <person name="Marsh M.E."/>
            <person name="Mackinder L."/>
            <person name="Mock T."/>
            <person name="Mueller-Roeber B."/>
            <person name="Pagarete A."/>
            <person name="Parker M."/>
            <person name="Probert I."/>
            <person name="Quesneville H."/>
            <person name="Raines C."/>
            <person name="Rensing S.A."/>
            <person name="Riano-Pachon D.M."/>
            <person name="Richier S."/>
            <person name="Rokitta S."/>
            <person name="Shiraiwa Y."/>
            <person name="Soanes D.M."/>
            <person name="van der Giezen M."/>
            <person name="Wahlund T.M."/>
            <person name="Williams B."/>
            <person name="Wilson W."/>
            <person name="Wolfe G."/>
            <person name="Wurch L.L."/>
        </authorList>
    </citation>
    <scope>NUCLEOTIDE SEQUENCE</scope>
</reference>
<accession>A0A0D3KAR8</accession>
<dbReference type="EnsemblProtists" id="EOD32853">
    <property type="protein sequence ID" value="EOD32853"/>
    <property type="gene ID" value="EMIHUDRAFT_230219"/>
</dbReference>
<dbReference type="Proteomes" id="UP000013827">
    <property type="component" value="Unassembled WGS sequence"/>
</dbReference>
<evidence type="ECO:0008006" key="4">
    <source>
        <dbReference type="Google" id="ProtNLM"/>
    </source>
</evidence>
<organism evidence="2 3">
    <name type="scientific">Emiliania huxleyi (strain CCMP1516)</name>
    <dbReference type="NCBI Taxonomy" id="280463"/>
    <lineage>
        <taxon>Eukaryota</taxon>
        <taxon>Haptista</taxon>
        <taxon>Haptophyta</taxon>
        <taxon>Prymnesiophyceae</taxon>
        <taxon>Isochrysidales</taxon>
        <taxon>Noelaerhabdaceae</taxon>
        <taxon>Emiliania</taxon>
    </lineage>
</organism>